<dbReference type="KEGG" id="smiz:4412673_00661"/>
<keyword evidence="2" id="KW-0808">Transferase</keyword>
<keyword evidence="4" id="KW-0472">Membrane</keyword>
<evidence type="ECO:0000256" key="4">
    <source>
        <dbReference type="SAM" id="Phobius"/>
    </source>
</evidence>
<dbReference type="GO" id="GO:0003841">
    <property type="term" value="F:1-acylglycerol-3-phosphate O-acyltransferase activity"/>
    <property type="evidence" value="ECO:0007669"/>
    <property type="project" value="TreeGrafter"/>
</dbReference>
<evidence type="ECO:0000256" key="1">
    <source>
        <dbReference type="ARBA" id="ARBA00005189"/>
    </source>
</evidence>
<dbReference type="CDD" id="cd07989">
    <property type="entry name" value="LPLAT_AGPAT-like"/>
    <property type="match status" value="1"/>
</dbReference>
<feature type="transmembrane region" description="Helical" evidence="4">
    <location>
        <begin position="12"/>
        <end position="31"/>
    </location>
</feature>
<name>A0AAJ4X9E8_9SPHI</name>
<dbReference type="Pfam" id="PF01553">
    <property type="entry name" value="Acyltransferase"/>
    <property type="match status" value="1"/>
</dbReference>
<keyword evidence="3 6" id="KW-0012">Acyltransferase</keyword>
<dbReference type="Proteomes" id="UP000215355">
    <property type="component" value="Chromosome 1"/>
</dbReference>
<dbReference type="PANTHER" id="PTHR10434">
    <property type="entry name" value="1-ACYL-SN-GLYCEROL-3-PHOSPHATE ACYLTRANSFERASE"/>
    <property type="match status" value="1"/>
</dbReference>
<accession>A0AAJ4X9E8</accession>
<keyword evidence="4" id="KW-0812">Transmembrane</keyword>
<evidence type="ECO:0000259" key="5">
    <source>
        <dbReference type="SMART" id="SM00563"/>
    </source>
</evidence>
<gene>
    <name evidence="6" type="ORF">SAMEA4412673_00661</name>
</gene>
<proteinExistence type="predicted"/>
<dbReference type="PANTHER" id="PTHR10434:SF40">
    <property type="entry name" value="1-ACYL-SN-GLYCEROL-3-PHOSPHATE ACYLTRANSFERASE"/>
    <property type="match status" value="1"/>
</dbReference>
<dbReference type="InterPro" id="IPR002123">
    <property type="entry name" value="Plipid/glycerol_acylTrfase"/>
</dbReference>
<dbReference type="SMART" id="SM00563">
    <property type="entry name" value="PlsC"/>
    <property type="match status" value="1"/>
</dbReference>
<evidence type="ECO:0000256" key="3">
    <source>
        <dbReference type="ARBA" id="ARBA00023315"/>
    </source>
</evidence>
<organism evidence="6 7">
    <name type="scientific">Sphingobacterium mizutaii</name>
    <dbReference type="NCBI Taxonomy" id="1010"/>
    <lineage>
        <taxon>Bacteria</taxon>
        <taxon>Pseudomonadati</taxon>
        <taxon>Bacteroidota</taxon>
        <taxon>Sphingobacteriia</taxon>
        <taxon>Sphingobacteriales</taxon>
        <taxon>Sphingobacteriaceae</taxon>
        <taxon>Sphingobacterium</taxon>
    </lineage>
</organism>
<feature type="domain" description="Phospholipid/glycerol acyltransferase" evidence="5">
    <location>
        <begin position="75"/>
        <end position="190"/>
    </location>
</feature>
<dbReference type="AlphaFoldDB" id="A0AAJ4X9E8"/>
<evidence type="ECO:0000256" key="2">
    <source>
        <dbReference type="ARBA" id="ARBA00022679"/>
    </source>
</evidence>
<comment type="pathway">
    <text evidence="1">Lipid metabolism.</text>
</comment>
<dbReference type="SUPFAM" id="SSF69593">
    <property type="entry name" value="Glycerol-3-phosphate (1)-acyltransferase"/>
    <property type="match status" value="1"/>
</dbReference>
<sequence>MLIFLKKIHRLLYFVSVLFFFSLCFPILYFLSKNPVKHYSSIVWFRKWISILSVHLVGIRFKIDYEVPIDWSKPYIICPNHTSILDITALTYLCPQEFSFIGKVELMKNPVTRIFFKSIDIPVNRQSKISAFKAFKRATELLKEGKSVVIFPEGKIDEEFPPVLHKFKAGAFKMAIENNTPILPVVIHNAWEILWDDGGRFGSKPGVIKISVLKPITYDSGSSLKYDSIEMEVYEKMKKLWNQSS</sequence>
<dbReference type="GO" id="GO:0006654">
    <property type="term" value="P:phosphatidic acid biosynthetic process"/>
    <property type="evidence" value="ECO:0007669"/>
    <property type="project" value="TreeGrafter"/>
</dbReference>
<dbReference type="RefSeq" id="WP_093100869.1">
    <property type="nucleotide sequence ID" value="NZ_DAMDLF010000014.1"/>
</dbReference>
<dbReference type="EMBL" id="LT906468">
    <property type="protein sequence ID" value="SNV42529.1"/>
    <property type="molecule type" value="Genomic_DNA"/>
</dbReference>
<evidence type="ECO:0000313" key="7">
    <source>
        <dbReference type="Proteomes" id="UP000215355"/>
    </source>
</evidence>
<protein>
    <submittedName>
        <fullName evidence="6">2-acyl-glycerophospho-ethanolamine acyltransferase</fullName>
    </submittedName>
</protein>
<evidence type="ECO:0000313" key="6">
    <source>
        <dbReference type="EMBL" id="SNV42529.1"/>
    </source>
</evidence>
<keyword evidence="4" id="KW-1133">Transmembrane helix</keyword>
<reference evidence="6 7" key="1">
    <citation type="submission" date="2017-06" db="EMBL/GenBank/DDBJ databases">
        <authorList>
            <consortium name="Pathogen Informatics"/>
        </authorList>
    </citation>
    <scope>NUCLEOTIDE SEQUENCE [LARGE SCALE GENOMIC DNA]</scope>
    <source>
        <strain evidence="6 7">NCTC12149</strain>
    </source>
</reference>